<dbReference type="STRING" id="1121013.GCA_000426365_02684"/>
<gene>
    <name evidence="1" type="ORF">P873_13820</name>
</gene>
<dbReference type="eggNOG" id="COG4335">
    <property type="taxonomic scope" value="Bacteria"/>
</dbReference>
<evidence type="ECO:0008006" key="3">
    <source>
        <dbReference type="Google" id="ProtNLM"/>
    </source>
</evidence>
<organism evidence="1 2">
    <name type="scientific">Arenimonas composti TR7-09 = DSM 18010</name>
    <dbReference type="NCBI Taxonomy" id="1121013"/>
    <lineage>
        <taxon>Bacteria</taxon>
        <taxon>Pseudomonadati</taxon>
        <taxon>Pseudomonadota</taxon>
        <taxon>Gammaproteobacteria</taxon>
        <taxon>Lysobacterales</taxon>
        <taxon>Lysobacteraceae</taxon>
        <taxon>Arenimonas</taxon>
    </lineage>
</organism>
<dbReference type="AlphaFoldDB" id="A0A091BWK7"/>
<keyword evidence="2" id="KW-1185">Reference proteome</keyword>
<dbReference type="InterPro" id="IPR016024">
    <property type="entry name" value="ARM-type_fold"/>
</dbReference>
<dbReference type="RefSeq" id="WP_026817575.1">
    <property type="nucleotide sequence ID" value="NZ_AUFF01000012.1"/>
</dbReference>
<dbReference type="SUPFAM" id="SSF48371">
    <property type="entry name" value="ARM repeat"/>
    <property type="match status" value="1"/>
</dbReference>
<accession>A0A091BWK7</accession>
<dbReference type="Proteomes" id="UP000029391">
    <property type="component" value="Unassembled WGS sequence"/>
</dbReference>
<evidence type="ECO:0000313" key="1">
    <source>
        <dbReference type="EMBL" id="KFN48730.1"/>
    </source>
</evidence>
<protein>
    <recommendedName>
        <fullName evidence="3">DNA alkylation repair protein</fullName>
    </recommendedName>
</protein>
<dbReference type="OrthoDB" id="9797162at2"/>
<dbReference type="EMBL" id="AWXU01000049">
    <property type="protein sequence ID" value="KFN48730.1"/>
    <property type="molecule type" value="Genomic_DNA"/>
</dbReference>
<reference evidence="1 2" key="1">
    <citation type="submission" date="2013-09" db="EMBL/GenBank/DDBJ databases">
        <title>Genome sequencing of Arenimonas composti.</title>
        <authorList>
            <person name="Chen F."/>
            <person name="Wang G."/>
        </authorList>
    </citation>
    <scope>NUCLEOTIDE SEQUENCE [LARGE SCALE GENOMIC DNA]</scope>
    <source>
        <strain evidence="1 2">TR7-09</strain>
    </source>
</reference>
<proteinExistence type="predicted"/>
<name>A0A091BWK7_9GAMM</name>
<evidence type="ECO:0000313" key="2">
    <source>
        <dbReference type="Proteomes" id="UP000029391"/>
    </source>
</evidence>
<comment type="caution">
    <text evidence="1">The sequence shown here is derived from an EMBL/GenBank/DDBJ whole genome shotgun (WGS) entry which is preliminary data.</text>
</comment>
<sequence>MAEPFKNLLSPELVRVAGAHLSRAWPGFDRARFEAHALDGLEALEMKARAMHIADAFEATLPDDFDHAATVIEASLAPAPAPDDDSLGFRTTDAGLAGWIGWPLGEFIARRGVASEAHARRALVALHALTQRFSGEFAIRPLIVAYPDLVFATLQRWTVDPSAHVRRLASEGSRPRLPWGLQLKALIADPTPTEPILRALVDDPSAYVRRSVANHLNDIARDHPQRVVDWLAEFLPDAQPPRRALLKHASRTLLKHGHRPTLAAWGLGGRYTGAATLAITPAEVAIGDAVELELHLRAKATRSQVLAIDLIVHFPRPGGATRKVFKGWTFRLAGRDARTLRRKLSLRPVTTRRMHAGAASVEVQVNGDVVAEGGFLILSS</sequence>
<dbReference type="Gene3D" id="1.25.40.290">
    <property type="entry name" value="ARM repeat domains"/>
    <property type="match status" value="1"/>
</dbReference>